<dbReference type="AlphaFoldDB" id="A0A0G0ZB48"/>
<dbReference type="Proteomes" id="UP000034036">
    <property type="component" value="Unassembled WGS sequence"/>
</dbReference>
<evidence type="ECO:0000313" key="2">
    <source>
        <dbReference type="EMBL" id="KKS45937.1"/>
    </source>
</evidence>
<dbReference type="InterPro" id="IPR003746">
    <property type="entry name" value="DUF167"/>
</dbReference>
<dbReference type="Pfam" id="PF02594">
    <property type="entry name" value="DUF167"/>
    <property type="match status" value="1"/>
</dbReference>
<dbReference type="EMBL" id="LCDF01000037">
    <property type="protein sequence ID" value="KKS45937.1"/>
    <property type="molecule type" value="Genomic_DNA"/>
</dbReference>
<dbReference type="NCBIfam" id="TIGR00251">
    <property type="entry name" value="DUF167 family protein"/>
    <property type="match status" value="1"/>
</dbReference>
<comment type="similarity">
    <text evidence="1">Belongs to the UPF0235 family.</text>
</comment>
<accession>A0A0G0ZB48</accession>
<dbReference type="SUPFAM" id="SSF69786">
    <property type="entry name" value="YggU-like"/>
    <property type="match status" value="1"/>
</dbReference>
<comment type="caution">
    <text evidence="2">The sequence shown here is derived from an EMBL/GenBank/DDBJ whole genome shotgun (WGS) entry which is preliminary data.</text>
</comment>
<evidence type="ECO:0000313" key="3">
    <source>
        <dbReference type="Proteomes" id="UP000034036"/>
    </source>
</evidence>
<organism evidence="2 3">
    <name type="scientific">Candidatus Giovannonibacteria bacterium GW2011_GWF2_42_19</name>
    <dbReference type="NCBI Taxonomy" id="1618659"/>
    <lineage>
        <taxon>Bacteria</taxon>
        <taxon>Candidatus Giovannoniibacteriota</taxon>
    </lineage>
</organism>
<name>A0A0G0ZB48_9BACT</name>
<dbReference type="STRING" id="1618659.UV11_C0037G0002"/>
<gene>
    <name evidence="2" type="ORF">UV11_C0037G0002</name>
</gene>
<evidence type="ECO:0000256" key="1">
    <source>
        <dbReference type="ARBA" id="ARBA00010364"/>
    </source>
</evidence>
<reference evidence="2" key="1">
    <citation type="journal article" date="2015" name="Nature">
        <title>rRNA introns, odd ribosomes, and small enigmatic genomes across a large radiation of phyla.</title>
        <authorList>
            <person name="Brown C.T."/>
            <person name="Hug L.A."/>
            <person name="Thomas B.C."/>
            <person name="Sharon I."/>
            <person name="Castelle C.J."/>
            <person name="Singh A."/>
            <person name="Wilkins M.J."/>
            <person name="Williams K.H."/>
            <person name="Banfield J.F."/>
        </authorList>
    </citation>
    <scope>NUCLEOTIDE SEQUENCE [LARGE SCALE GENOMIC DNA]</scope>
</reference>
<protein>
    <submittedName>
        <fullName evidence="2">Uncharacterized protein</fullName>
    </submittedName>
</protein>
<dbReference type="Gene3D" id="3.30.1200.10">
    <property type="entry name" value="YggU-like"/>
    <property type="match status" value="1"/>
</dbReference>
<sequence length="72" mass="7927">MKIFVKAKPGAKAAKIEKTGDFSFEIWVKEAPKKNQANIAIMEALAAYLKIAPSRIILVSGFSSKQKIFDIS</sequence>
<dbReference type="SMART" id="SM01152">
    <property type="entry name" value="DUF167"/>
    <property type="match status" value="1"/>
</dbReference>
<proteinExistence type="inferred from homology"/>
<dbReference type="InterPro" id="IPR036591">
    <property type="entry name" value="YggU-like_sf"/>
</dbReference>